<proteinExistence type="predicted"/>
<gene>
    <name evidence="1" type="primary">yaaA</name>
    <name evidence="1" type="ORF">D4765_12575</name>
</gene>
<protein>
    <submittedName>
        <fullName evidence="1">Peroxide stress protein YaaA</fullName>
    </submittedName>
</protein>
<dbReference type="OrthoDB" id="3210767at2"/>
<dbReference type="PANTHER" id="PTHR30283:SF4">
    <property type="entry name" value="PEROXIDE STRESS RESISTANCE PROTEIN YAAA"/>
    <property type="match status" value="1"/>
</dbReference>
<dbReference type="Pfam" id="PF03883">
    <property type="entry name" value="H2O2_YaaD"/>
    <property type="match status" value="1"/>
</dbReference>
<dbReference type="Proteomes" id="UP000306192">
    <property type="component" value="Unassembled WGS sequence"/>
</dbReference>
<evidence type="ECO:0000313" key="2">
    <source>
        <dbReference type="Proteomes" id="UP000306192"/>
    </source>
</evidence>
<reference evidence="1 2" key="1">
    <citation type="journal article" date="2019" name="Microorganisms">
        <title>Systematic Affiliation and Genome Analysis of Subtercola vilae DB165(T) with Particular Emphasis on Cold Adaptation of an Isolate from a High-Altitude Cold Volcano Lake.</title>
        <authorList>
            <person name="Villalobos A.S."/>
            <person name="Wiese J."/>
            <person name="Imhoff J.F."/>
            <person name="Dorador C."/>
            <person name="Keller A."/>
            <person name="Hentschel U."/>
        </authorList>
    </citation>
    <scope>NUCLEOTIDE SEQUENCE [LARGE SCALE GENOMIC DNA]</scope>
    <source>
        <strain evidence="1 2">DB165</strain>
    </source>
</reference>
<evidence type="ECO:0000313" key="1">
    <source>
        <dbReference type="EMBL" id="TIH34525.1"/>
    </source>
</evidence>
<dbReference type="InterPro" id="IPR005583">
    <property type="entry name" value="YaaA"/>
</dbReference>
<dbReference type="RefSeq" id="WP_136642647.1">
    <property type="nucleotide sequence ID" value="NZ_QYRT01000025.1"/>
</dbReference>
<dbReference type="AlphaFoldDB" id="A0A4T2BS81"/>
<organism evidence="1 2">
    <name type="scientific">Subtercola vilae</name>
    <dbReference type="NCBI Taxonomy" id="2056433"/>
    <lineage>
        <taxon>Bacteria</taxon>
        <taxon>Bacillati</taxon>
        <taxon>Actinomycetota</taxon>
        <taxon>Actinomycetes</taxon>
        <taxon>Micrococcales</taxon>
        <taxon>Microbacteriaceae</taxon>
        <taxon>Subtercola</taxon>
    </lineage>
</organism>
<comment type="caution">
    <text evidence="1">The sequence shown here is derived from an EMBL/GenBank/DDBJ whole genome shotgun (WGS) entry which is preliminary data.</text>
</comment>
<name>A0A4T2BS81_9MICO</name>
<sequence length="248" mass="26557">MLVLLPPSETKRDGGALDRLDLSSLSFAGLKTRRAELVRAVRLLARDADATIAALKLGRTLGAVEVERNRRLTLSPTMPALDRYTGVVFDALSAESLPVAARQFAGAHVAVHSALFGPIRVGDSIPAYRLSHDSRVPGLPLKKHWAAAASAVLAREPGLLLDFRSEGYVALGPVDARPNTHFLRVFSVGTDGKRRALNHFNKKAKGELTRALVLAGVDFASVDELLAWAPGAGFDLRLTPDGDLALMV</sequence>
<dbReference type="GO" id="GO:0033194">
    <property type="term" value="P:response to hydroperoxide"/>
    <property type="evidence" value="ECO:0007669"/>
    <property type="project" value="TreeGrafter"/>
</dbReference>
<dbReference type="GO" id="GO:0005829">
    <property type="term" value="C:cytosol"/>
    <property type="evidence" value="ECO:0007669"/>
    <property type="project" value="TreeGrafter"/>
</dbReference>
<dbReference type="EMBL" id="QYRT01000025">
    <property type="protein sequence ID" value="TIH34525.1"/>
    <property type="molecule type" value="Genomic_DNA"/>
</dbReference>
<dbReference type="PANTHER" id="PTHR30283">
    <property type="entry name" value="PEROXIDE STRESS RESPONSE PROTEIN YAAA"/>
    <property type="match status" value="1"/>
</dbReference>
<keyword evidence="2" id="KW-1185">Reference proteome</keyword>
<accession>A0A4T2BS81</accession>